<dbReference type="GO" id="GO:0005524">
    <property type="term" value="F:ATP binding"/>
    <property type="evidence" value="ECO:0007669"/>
    <property type="project" value="UniProtKB-KW"/>
</dbReference>
<evidence type="ECO:0000256" key="2">
    <source>
        <dbReference type="ARBA" id="ARBA00022840"/>
    </source>
</evidence>
<dbReference type="EMBL" id="SIXH01000041">
    <property type="protein sequence ID" value="TBO60365.1"/>
    <property type="molecule type" value="Genomic_DNA"/>
</dbReference>
<keyword evidence="6" id="KW-1185">Reference proteome</keyword>
<dbReference type="InterPro" id="IPR041664">
    <property type="entry name" value="AAA_16"/>
</dbReference>
<feature type="domain" description="HTH luxR-type" evidence="4">
    <location>
        <begin position="884"/>
        <end position="949"/>
    </location>
</feature>
<sequence>MVLDRTDASGLSSAVVGRADELMTLNAYAEAACDGRSGLVILSGPAGIGKTSLLRAFLDGGPGRSMTVLHGTCAETAAGAGYGGVRALFGPLGLCAEDAGDSPLLRGTARRALPALTAGPAAEPPPDAASVYAVLHGLYWLAANLMTDGPLALVLDDAHWCDERSLRWLDFLLRRADGLPLLVVLAHRAETRPVALAALEDITAQCRPALLHLTPLTPADVGQIVREVFPAPAHASFTARATAVTGGNPRLLTRLLHALRAEGVPPDERGAHRVADVGGQVIAGSLRGLLARQPGWVGDVAGAIAVLGETSPERIAALTAVPAQRVAEAVTVLRRADVVAPDRLDLAHDAVRAAVLGSLGDRAAADLRVRAALLLSDLGRPAEEVADQLLLVPDLGQPWMTAVLRDAAARAQARGAPDAAVRYLRRLLRSEPDSLPVRIQLARSLAETDPVETLALLRQALVPSAGLRTRAVVAVQYAMVCLTGPEAPSAVRILTAIVDELAAKEEPGTGDRELRTLVESALLIAGSARKETIAAARDRAAQLPVPPGDTPAQCQLLAMMTVLTAIEGHSVQRTVDLARRALRFPGVAPGGWSQLGSAFALNLADEPEEALAALDRLLRYGRENAADRTHVLALSHRALVLHGLGALPDALSAARSAVDAIDQGKWRGYQVVPQIALATVLTDRGEPERAERLLGDLEGRNLDGFAIDYPWYLMARARARRALGDSATALGLLRDCGRSLDDAGITNAAFVPWWAEAACLLAELNRHDEARECAAHGTALARRWGTPRALGLAAVARGVSTIGRAGLGPLTEAAETLADSPARGEQARAEYLLGRALLAAGEQLGARVRLRTAAGLAQRCGALPLGRAARRALLTAGGRMREITGSPVDLLTGRERKIAALAAAGVSNRTVAESLFITVRTVEMHLTGVYRKLGVSQRTDLAAILHAAGIRTEHPAEAAEPRVARATPGRTEQDGVHGERAR</sequence>
<dbReference type="Gene3D" id="1.25.40.10">
    <property type="entry name" value="Tetratricopeptide repeat domain"/>
    <property type="match status" value="1"/>
</dbReference>
<dbReference type="PANTHER" id="PTHR16305:SF35">
    <property type="entry name" value="TRANSCRIPTIONAL ACTIVATOR DOMAIN"/>
    <property type="match status" value="1"/>
</dbReference>
<dbReference type="InterPro" id="IPR027417">
    <property type="entry name" value="P-loop_NTPase"/>
</dbReference>
<feature type="region of interest" description="Disordered" evidence="3">
    <location>
        <begin position="954"/>
        <end position="982"/>
    </location>
</feature>
<dbReference type="Pfam" id="PF13191">
    <property type="entry name" value="AAA_16"/>
    <property type="match status" value="1"/>
</dbReference>
<dbReference type="Gene3D" id="1.10.10.10">
    <property type="entry name" value="Winged helix-like DNA-binding domain superfamily/Winged helix DNA-binding domain"/>
    <property type="match status" value="1"/>
</dbReference>
<dbReference type="SUPFAM" id="SSF48452">
    <property type="entry name" value="TPR-like"/>
    <property type="match status" value="1"/>
</dbReference>
<dbReference type="SMART" id="SM00421">
    <property type="entry name" value="HTH_LUXR"/>
    <property type="match status" value="1"/>
</dbReference>
<dbReference type="SUPFAM" id="SSF46894">
    <property type="entry name" value="C-terminal effector domain of the bipartite response regulators"/>
    <property type="match status" value="1"/>
</dbReference>
<name>A0A4Q9HZ38_STRKA</name>
<protein>
    <submittedName>
        <fullName evidence="5">Helix-turn-helix transcriptional regulator</fullName>
    </submittedName>
</protein>
<dbReference type="AlphaFoldDB" id="A0A4Q9HZ38"/>
<keyword evidence="2" id="KW-0067">ATP-binding</keyword>
<evidence type="ECO:0000259" key="4">
    <source>
        <dbReference type="PROSITE" id="PS50043"/>
    </source>
</evidence>
<dbReference type="GO" id="GO:0005737">
    <property type="term" value="C:cytoplasm"/>
    <property type="evidence" value="ECO:0007669"/>
    <property type="project" value="TreeGrafter"/>
</dbReference>
<evidence type="ECO:0000313" key="5">
    <source>
        <dbReference type="EMBL" id="TBO60365.1"/>
    </source>
</evidence>
<dbReference type="PRINTS" id="PR00038">
    <property type="entry name" value="HTHLUXR"/>
</dbReference>
<dbReference type="PROSITE" id="PS50043">
    <property type="entry name" value="HTH_LUXR_2"/>
    <property type="match status" value="1"/>
</dbReference>
<evidence type="ECO:0000313" key="6">
    <source>
        <dbReference type="Proteomes" id="UP000292452"/>
    </source>
</evidence>
<dbReference type="InterPro" id="IPR036388">
    <property type="entry name" value="WH-like_DNA-bd_sf"/>
</dbReference>
<gene>
    <name evidence="5" type="ORF">EYS09_07010</name>
</gene>
<accession>A0A4Q9HZ38</accession>
<reference evidence="5 6" key="1">
    <citation type="submission" date="2019-02" db="EMBL/GenBank/DDBJ databases">
        <title>Draft Genome Sequence of Streptomyces sp. AM-2504, identified by 16S rRNA comparative analysis as a Streptomyces Kasugaensis strain.</title>
        <authorList>
            <person name="Napolioni V."/>
            <person name="Giuliodori A.M."/>
            <person name="Spurio R."/>
            <person name="Fabbretti A."/>
        </authorList>
    </citation>
    <scope>NUCLEOTIDE SEQUENCE [LARGE SCALE GENOMIC DNA]</scope>
    <source>
        <strain evidence="5 6">AM-2504</strain>
    </source>
</reference>
<organism evidence="5 6">
    <name type="scientific">Streptomyces kasugaensis</name>
    <dbReference type="NCBI Taxonomy" id="1946"/>
    <lineage>
        <taxon>Bacteria</taxon>
        <taxon>Bacillati</taxon>
        <taxon>Actinomycetota</taxon>
        <taxon>Actinomycetes</taxon>
        <taxon>Kitasatosporales</taxon>
        <taxon>Streptomycetaceae</taxon>
        <taxon>Streptomyces</taxon>
    </lineage>
</organism>
<dbReference type="GO" id="GO:0006355">
    <property type="term" value="P:regulation of DNA-templated transcription"/>
    <property type="evidence" value="ECO:0007669"/>
    <property type="project" value="InterPro"/>
</dbReference>
<dbReference type="Pfam" id="PF00196">
    <property type="entry name" value="GerE"/>
    <property type="match status" value="1"/>
</dbReference>
<dbReference type="PANTHER" id="PTHR16305">
    <property type="entry name" value="TESTICULAR SOLUBLE ADENYLYL CYCLASE"/>
    <property type="match status" value="1"/>
</dbReference>
<keyword evidence="1" id="KW-0547">Nucleotide-binding</keyword>
<dbReference type="Proteomes" id="UP000292452">
    <property type="component" value="Unassembled WGS sequence"/>
</dbReference>
<proteinExistence type="predicted"/>
<feature type="compositionally biased region" description="Basic and acidic residues" evidence="3">
    <location>
        <begin position="971"/>
        <end position="982"/>
    </location>
</feature>
<dbReference type="GO" id="GO:0003677">
    <property type="term" value="F:DNA binding"/>
    <property type="evidence" value="ECO:0007669"/>
    <property type="project" value="InterPro"/>
</dbReference>
<feature type="compositionally biased region" description="Basic and acidic residues" evidence="3">
    <location>
        <begin position="954"/>
        <end position="963"/>
    </location>
</feature>
<dbReference type="CDD" id="cd06170">
    <property type="entry name" value="LuxR_C_like"/>
    <property type="match status" value="1"/>
</dbReference>
<evidence type="ECO:0000256" key="1">
    <source>
        <dbReference type="ARBA" id="ARBA00022741"/>
    </source>
</evidence>
<dbReference type="InterPro" id="IPR016032">
    <property type="entry name" value="Sig_transdc_resp-reg_C-effctor"/>
</dbReference>
<evidence type="ECO:0000256" key="3">
    <source>
        <dbReference type="SAM" id="MobiDB-lite"/>
    </source>
</evidence>
<dbReference type="SUPFAM" id="SSF52540">
    <property type="entry name" value="P-loop containing nucleoside triphosphate hydrolases"/>
    <property type="match status" value="1"/>
</dbReference>
<dbReference type="GO" id="GO:0004016">
    <property type="term" value="F:adenylate cyclase activity"/>
    <property type="evidence" value="ECO:0007669"/>
    <property type="project" value="TreeGrafter"/>
</dbReference>
<dbReference type="RefSeq" id="WP_131122560.1">
    <property type="nucleotide sequence ID" value="NZ_SIXH01000041.1"/>
</dbReference>
<comment type="caution">
    <text evidence="5">The sequence shown here is derived from an EMBL/GenBank/DDBJ whole genome shotgun (WGS) entry which is preliminary data.</text>
</comment>
<dbReference type="InterPro" id="IPR011990">
    <property type="entry name" value="TPR-like_helical_dom_sf"/>
</dbReference>
<dbReference type="InterPro" id="IPR000792">
    <property type="entry name" value="Tscrpt_reg_LuxR_C"/>
</dbReference>